<dbReference type="InterPro" id="IPR002562">
    <property type="entry name" value="3'-5'_exonuclease_dom"/>
</dbReference>
<protein>
    <submittedName>
        <fullName evidence="2">Ribonuclease H-like domain-containing protein</fullName>
    </submittedName>
</protein>
<dbReference type="PANTHER" id="PTHR43040">
    <property type="entry name" value="RIBONUCLEASE D"/>
    <property type="match status" value="1"/>
</dbReference>
<feature type="domain" description="3'-5' exonuclease" evidence="1">
    <location>
        <begin position="9"/>
        <end position="185"/>
    </location>
</feature>
<comment type="caution">
    <text evidence="2">The sequence shown here is derived from an EMBL/GenBank/DDBJ whole genome shotgun (WGS) entry which is preliminary data.</text>
</comment>
<dbReference type="GO" id="GO:0003676">
    <property type="term" value="F:nucleic acid binding"/>
    <property type="evidence" value="ECO:0007669"/>
    <property type="project" value="InterPro"/>
</dbReference>
<dbReference type="PANTHER" id="PTHR43040:SF1">
    <property type="entry name" value="RIBONUCLEASE D"/>
    <property type="match status" value="1"/>
</dbReference>
<dbReference type="SUPFAM" id="SSF53098">
    <property type="entry name" value="Ribonuclease H-like"/>
    <property type="match status" value="1"/>
</dbReference>
<dbReference type="Gene3D" id="3.30.420.10">
    <property type="entry name" value="Ribonuclease H-like superfamily/Ribonuclease H"/>
    <property type="match status" value="1"/>
</dbReference>
<dbReference type="InterPro" id="IPR012337">
    <property type="entry name" value="RNaseH-like_sf"/>
</dbReference>
<reference evidence="2" key="1">
    <citation type="journal article" date="2021" name="Nat. Commun.">
        <title>Genetic determinants of endophytism in the Arabidopsis root mycobiome.</title>
        <authorList>
            <person name="Mesny F."/>
            <person name="Miyauchi S."/>
            <person name="Thiergart T."/>
            <person name="Pickel B."/>
            <person name="Atanasova L."/>
            <person name="Karlsson M."/>
            <person name="Huettel B."/>
            <person name="Barry K.W."/>
            <person name="Haridas S."/>
            <person name="Chen C."/>
            <person name="Bauer D."/>
            <person name="Andreopoulos W."/>
            <person name="Pangilinan J."/>
            <person name="LaButti K."/>
            <person name="Riley R."/>
            <person name="Lipzen A."/>
            <person name="Clum A."/>
            <person name="Drula E."/>
            <person name="Henrissat B."/>
            <person name="Kohler A."/>
            <person name="Grigoriev I.V."/>
            <person name="Martin F.M."/>
            <person name="Hacquard S."/>
        </authorList>
    </citation>
    <scope>NUCLEOTIDE SEQUENCE</scope>
    <source>
        <strain evidence="2">MPI-CAGE-AT-0023</strain>
    </source>
</reference>
<organism evidence="2 3">
    <name type="scientific">Fusarium redolens</name>
    <dbReference type="NCBI Taxonomy" id="48865"/>
    <lineage>
        <taxon>Eukaryota</taxon>
        <taxon>Fungi</taxon>
        <taxon>Dikarya</taxon>
        <taxon>Ascomycota</taxon>
        <taxon>Pezizomycotina</taxon>
        <taxon>Sordariomycetes</taxon>
        <taxon>Hypocreomycetidae</taxon>
        <taxon>Hypocreales</taxon>
        <taxon>Nectriaceae</taxon>
        <taxon>Fusarium</taxon>
        <taxon>Fusarium redolens species complex</taxon>
    </lineage>
</organism>
<evidence type="ECO:0000259" key="1">
    <source>
        <dbReference type="Pfam" id="PF01612"/>
    </source>
</evidence>
<dbReference type="GeneID" id="70227243"/>
<gene>
    <name evidence="2" type="ORF">BKA55DRAFT_650204</name>
</gene>
<accession>A0A9P9K0X4</accession>
<dbReference type="GO" id="GO:0008408">
    <property type="term" value="F:3'-5' exonuclease activity"/>
    <property type="evidence" value="ECO:0007669"/>
    <property type="project" value="InterPro"/>
</dbReference>
<dbReference type="RefSeq" id="XP_046045970.1">
    <property type="nucleotide sequence ID" value="XM_046197289.1"/>
</dbReference>
<proteinExistence type="predicted"/>
<name>A0A9P9K0X4_FUSRE</name>
<dbReference type="OrthoDB" id="26838at2759"/>
<sequence>MASSITVTTSPAGLEDFIDSIPPSATLYLDLEGNSLSRNGTVSIITILVNPTKITRLIDVQTLGSAVFTTPAANGKTLKTVLEDPHISKCLWDVRNDADALCAHYKVRIAGVTDIQLLENAAHIGDKKYVRGLGICVENDLDLELSESNSWNWTKRRVMNLMTQNIFAKRPLDPESAKYCFNDVVHRPALYRTYLQRSG</sequence>
<dbReference type="AlphaFoldDB" id="A0A9P9K0X4"/>
<evidence type="ECO:0000313" key="3">
    <source>
        <dbReference type="Proteomes" id="UP000720189"/>
    </source>
</evidence>
<dbReference type="Pfam" id="PF01612">
    <property type="entry name" value="DNA_pol_A_exo1"/>
    <property type="match status" value="1"/>
</dbReference>
<dbReference type="Proteomes" id="UP000720189">
    <property type="component" value="Unassembled WGS sequence"/>
</dbReference>
<evidence type="ECO:0000313" key="2">
    <source>
        <dbReference type="EMBL" id="KAH7240176.1"/>
    </source>
</evidence>
<keyword evidence="3" id="KW-1185">Reference proteome</keyword>
<dbReference type="EMBL" id="JAGMUX010000014">
    <property type="protein sequence ID" value="KAH7240176.1"/>
    <property type="molecule type" value="Genomic_DNA"/>
</dbReference>
<dbReference type="GO" id="GO:0006139">
    <property type="term" value="P:nucleobase-containing compound metabolic process"/>
    <property type="evidence" value="ECO:0007669"/>
    <property type="project" value="InterPro"/>
</dbReference>
<dbReference type="InterPro" id="IPR036397">
    <property type="entry name" value="RNaseH_sf"/>
</dbReference>